<keyword evidence="4" id="KW-1185">Reference proteome</keyword>
<dbReference type="RefSeq" id="WP_344910443.1">
    <property type="nucleotide sequence ID" value="NZ_BAABDL010000041.1"/>
</dbReference>
<feature type="transmembrane region" description="Helical" evidence="2">
    <location>
        <begin position="344"/>
        <end position="367"/>
    </location>
</feature>
<keyword evidence="2" id="KW-1133">Transmembrane helix</keyword>
<sequence>MYKHELYKIFTKKSLYITFFLIVLLLVFANRESILDWVMKDEIYDELYQTHGGPVTEELELMVREQMRASDAGEVSVDQATGDVQFLVAMSGLNLEQLEERKEFLASKIETLDQTTHQYLEATKELEMLKELGNPYGFYLIQAWTGMMDLIEPFFSVVLIAIMILLGLSPVFAEDHAQKTIGLVLATKHGKKSLVTSKILASITYIGVVFISLHFTNFLIQLNGYGGLHGWNAPMQSLVNYPSDYSMSPFNLNVRQFYFIMLMVQFIAGVAFGVLVLCLSNLTKNYLMTFFVSGSILGLPFILRQIGLDHGFFKTFNLFSYLEFIRIERLFDQFRTFSFFGQPILYPTYLIGVFGLVTILLLGVLYYRSKHQQVTT</sequence>
<dbReference type="Proteomes" id="UP001501734">
    <property type="component" value="Unassembled WGS sequence"/>
</dbReference>
<gene>
    <name evidence="3" type="ORF">GCM10022410_07410</name>
</gene>
<feature type="coiled-coil region" evidence="1">
    <location>
        <begin position="95"/>
        <end position="132"/>
    </location>
</feature>
<feature type="transmembrane region" description="Helical" evidence="2">
    <location>
        <begin position="286"/>
        <end position="303"/>
    </location>
</feature>
<name>A0ABP7VAN8_9BACI</name>
<keyword evidence="1" id="KW-0175">Coiled coil</keyword>
<keyword evidence="2" id="KW-0812">Transmembrane</keyword>
<reference evidence="4" key="1">
    <citation type="journal article" date="2019" name="Int. J. Syst. Evol. Microbiol.">
        <title>The Global Catalogue of Microorganisms (GCM) 10K type strain sequencing project: providing services to taxonomists for standard genome sequencing and annotation.</title>
        <authorList>
            <consortium name="The Broad Institute Genomics Platform"/>
            <consortium name="The Broad Institute Genome Sequencing Center for Infectious Disease"/>
            <person name="Wu L."/>
            <person name="Ma J."/>
        </authorList>
    </citation>
    <scope>NUCLEOTIDE SEQUENCE [LARGE SCALE GENOMIC DNA]</scope>
    <source>
        <strain evidence="4">JCM 17250</strain>
    </source>
</reference>
<keyword evidence="2" id="KW-0472">Membrane</keyword>
<evidence type="ECO:0000256" key="2">
    <source>
        <dbReference type="SAM" id="Phobius"/>
    </source>
</evidence>
<dbReference type="EMBL" id="BAABDL010000041">
    <property type="protein sequence ID" value="GAA4063194.1"/>
    <property type="molecule type" value="Genomic_DNA"/>
</dbReference>
<comment type="caution">
    <text evidence="3">The sequence shown here is derived from an EMBL/GenBank/DDBJ whole genome shotgun (WGS) entry which is preliminary data.</text>
</comment>
<accession>A0ABP7VAN8</accession>
<evidence type="ECO:0008006" key="5">
    <source>
        <dbReference type="Google" id="ProtNLM"/>
    </source>
</evidence>
<feature type="transmembrane region" description="Helical" evidence="2">
    <location>
        <begin position="194"/>
        <end position="215"/>
    </location>
</feature>
<evidence type="ECO:0000313" key="3">
    <source>
        <dbReference type="EMBL" id="GAA4063194.1"/>
    </source>
</evidence>
<organism evidence="3 4">
    <name type="scientific">Amphibacillus indicireducens</name>
    <dbReference type="NCBI Taxonomy" id="1076330"/>
    <lineage>
        <taxon>Bacteria</taxon>
        <taxon>Bacillati</taxon>
        <taxon>Bacillota</taxon>
        <taxon>Bacilli</taxon>
        <taxon>Bacillales</taxon>
        <taxon>Bacillaceae</taxon>
        <taxon>Amphibacillus</taxon>
    </lineage>
</organism>
<evidence type="ECO:0000313" key="4">
    <source>
        <dbReference type="Proteomes" id="UP001501734"/>
    </source>
</evidence>
<feature type="transmembrane region" description="Helical" evidence="2">
    <location>
        <begin position="154"/>
        <end position="173"/>
    </location>
</feature>
<evidence type="ECO:0000256" key="1">
    <source>
        <dbReference type="SAM" id="Coils"/>
    </source>
</evidence>
<proteinExistence type="predicted"/>
<protein>
    <recommendedName>
        <fullName evidence="5">ABC transporter permease</fullName>
    </recommendedName>
</protein>
<feature type="transmembrane region" description="Helical" evidence="2">
    <location>
        <begin position="257"/>
        <end position="279"/>
    </location>
</feature>